<dbReference type="InterPro" id="IPR010998">
    <property type="entry name" value="Integrase_recombinase_N"/>
</dbReference>
<dbReference type="InterPro" id="IPR002104">
    <property type="entry name" value="Integrase_catalytic"/>
</dbReference>
<dbReference type="EMBL" id="FNCI01000008">
    <property type="protein sequence ID" value="SDG27691.1"/>
    <property type="molecule type" value="Genomic_DNA"/>
</dbReference>
<keyword evidence="3" id="KW-0233">DNA recombination</keyword>
<sequence>MADGVEVRGNTVRVYFRWQGELCREPVPGPANERNIEHARRLATIINYEIEAGTFDYARHFPDSKRLHESRFGYYLDLWLAIKKNELAYSSYRGTESKANTHVRPKWGEAQADKIDHIELQEWIQKELAAHLGNKTIKEIVSIMRQTFRLYSTRNKQAFDPTHGITIRLPDDEDPDPFTRSEIDKILTTPTKRVQELNLIKVAIYDGPRISEAQALAWEDVLDVEKGIIRYRRAVVRGRFKVTKTKRSTRVHHLLKPAREALIEQHALTGHLPAETYEVVDRDNRTVRKEKLRLVFLNSLSGKPFYENALRERFWKVHLDHAGVRYRGPNQCRHTFISQMLSLGVVPLHWISNHVGHSTITMIQRRYGKWIRTDGQDVPTLIEKLLEL</sequence>
<dbReference type="PROSITE" id="PS51898">
    <property type="entry name" value="TYR_RECOMBINASE"/>
    <property type="match status" value="1"/>
</dbReference>
<dbReference type="Pfam" id="PF00589">
    <property type="entry name" value="Phage_integrase"/>
    <property type="match status" value="1"/>
</dbReference>
<evidence type="ECO:0000259" key="4">
    <source>
        <dbReference type="PROSITE" id="PS51898"/>
    </source>
</evidence>
<accession>A0A1G7SXH3</accession>
<dbReference type="Pfam" id="PF12167">
    <property type="entry name" value="Arm-DNA-bind_2"/>
    <property type="match status" value="1"/>
</dbReference>
<dbReference type="InterPro" id="IPR050090">
    <property type="entry name" value="Tyrosine_recombinase_XerCD"/>
</dbReference>
<proteinExistence type="predicted"/>
<evidence type="ECO:0000256" key="3">
    <source>
        <dbReference type="ARBA" id="ARBA00023172"/>
    </source>
</evidence>
<dbReference type="SUPFAM" id="SSF56349">
    <property type="entry name" value="DNA breaking-rejoining enzymes"/>
    <property type="match status" value="1"/>
</dbReference>
<reference evidence="5 6" key="1">
    <citation type="submission" date="2016-10" db="EMBL/GenBank/DDBJ databases">
        <authorList>
            <person name="de Groot N.N."/>
        </authorList>
    </citation>
    <scope>NUCLEOTIDE SEQUENCE [LARGE SCALE GENOMIC DNA]</scope>
    <source>
        <strain evidence="5 6">BH539</strain>
    </source>
</reference>
<dbReference type="InterPro" id="IPR013762">
    <property type="entry name" value="Integrase-like_cat_sf"/>
</dbReference>
<protein>
    <submittedName>
        <fullName evidence="5">Integrase</fullName>
    </submittedName>
</protein>
<dbReference type="InterPro" id="IPR004107">
    <property type="entry name" value="Integrase_SAM-like_N"/>
</dbReference>
<evidence type="ECO:0000313" key="6">
    <source>
        <dbReference type="Proteomes" id="UP000198641"/>
    </source>
</evidence>
<dbReference type="CDD" id="cd00397">
    <property type="entry name" value="DNA_BRE_C"/>
    <property type="match status" value="1"/>
</dbReference>
<gene>
    <name evidence="5" type="ORF">SAMN05216571_10833</name>
</gene>
<dbReference type="STRING" id="284577.SAMN05216571_10833"/>
<dbReference type="Gene3D" id="1.10.443.10">
    <property type="entry name" value="Intergrase catalytic core"/>
    <property type="match status" value="1"/>
</dbReference>
<evidence type="ECO:0000256" key="1">
    <source>
        <dbReference type="ARBA" id="ARBA00022908"/>
    </source>
</evidence>
<dbReference type="RefSeq" id="WP_092526050.1">
    <property type="nucleotide sequence ID" value="NZ_FNCI01000008.1"/>
</dbReference>
<evidence type="ECO:0000256" key="2">
    <source>
        <dbReference type="ARBA" id="ARBA00023125"/>
    </source>
</evidence>
<organism evidence="5 6">
    <name type="scientific">Onishia taeanensis</name>
    <dbReference type="NCBI Taxonomy" id="284577"/>
    <lineage>
        <taxon>Bacteria</taxon>
        <taxon>Pseudomonadati</taxon>
        <taxon>Pseudomonadota</taxon>
        <taxon>Gammaproteobacteria</taxon>
        <taxon>Oceanospirillales</taxon>
        <taxon>Halomonadaceae</taxon>
        <taxon>Onishia</taxon>
    </lineage>
</organism>
<dbReference type="Proteomes" id="UP000198641">
    <property type="component" value="Unassembled WGS sequence"/>
</dbReference>
<evidence type="ECO:0000313" key="5">
    <source>
        <dbReference type="EMBL" id="SDG27691.1"/>
    </source>
</evidence>
<dbReference type="InterPro" id="IPR011010">
    <property type="entry name" value="DNA_brk_join_enz"/>
</dbReference>
<feature type="domain" description="Tyr recombinase" evidence="4">
    <location>
        <begin position="173"/>
        <end position="381"/>
    </location>
</feature>
<dbReference type="OrthoDB" id="5391994at2"/>
<dbReference type="Gene3D" id="1.10.150.130">
    <property type="match status" value="1"/>
</dbReference>
<dbReference type="AlphaFoldDB" id="A0A1G7SXH3"/>
<dbReference type="GO" id="GO:0003677">
    <property type="term" value="F:DNA binding"/>
    <property type="evidence" value="ECO:0007669"/>
    <property type="project" value="UniProtKB-KW"/>
</dbReference>
<dbReference type="PANTHER" id="PTHR30349">
    <property type="entry name" value="PHAGE INTEGRASE-RELATED"/>
    <property type="match status" value="1"/>
</dbReference>
<keyword evidence="6" id="KW-1185">Reference proteome</keyword>
<name>A0A1G7SXH3_9GAMM</name>
<keyword evidence="1" id="KW-0229">DNA integration</keyword>
<dbReference type="GO" id="GO:0015074">
    <property type="term" value="P:DNA integration"/>
    <property type="evidence" value="ECO:0007669"/>
    <property type="project" value="UniProtKB-KW"/>
</dbReference>
<dbReference type="Pfam" id="PF14659">
    <property type="entry name" value="Phage_int_SAM_3"/>
    <property type="match status" value="1"/>
</dbReference>
<dbReference type="GO" id="GO:0006310">
    <property type="term" value="P:DNA recombination"/>
    <property type="evidence" value="ECO:0007669"/>
    <property type="project" value="UniProtKB-KW"/>
</dbReference>
<dbReference type="InterPro" id="IPR022000">
    <property type="entry name" value="Min27-like_integrase_DNA_bind"/>
</dbReference>
<keyword evidence="2" id="KW-0238">DNA-binding</keyword>
<dbReference type="PANTHER" id="PTHR30349:SF36">
    <property type="entry name" value="PROPHAGE INTEGRASE INTR-RELATED"/>
    <property type="match status" value="1"/>
</dbReference>